<dbReference type="GeneID" id="301546621"/>
<reference evidence="3" key="1">
    <citation type="journal article" date="2019" name="Int. J. Syst. Evol. Microbiol.">
        <title>The Global Catalogue of Microorganisms (GCM) 10K type strain sequencing project: providing services to taxonomists for standard genome sequencing and annotation.</title>
        <authorList>
            <consortium name="The Broad Institute Genomics Platform"/>
            <consortium name="The Broad Institute Genome Sequencing Center for Infectious Disease"/>
            <person name="Wu L."/>
            <person name="Ma J."/>
        </authorList>
    </citation>
    <scope>NUCLEOTIDE SEQUENCE [LARGE SCALE GENOMIC DNA]</scope>
    <source>
        <strain evidence="3">CGMCC 4.7323</strain>
    </source>
</reference>
<sequence>MDISAAPLRALRAALFTALCVTLSATGHVLLSRVPLPLPLVAALSVGVFAVAYVLAGRERGFGCVAALLVPLELAADAVFDAGQLACYGPAGGPVTGPLRSLGVEVLCNTGNVGTSLAPAPGQPQAPAATWLLLLAHIAVGLLAALWLRRGEAAVARLAGAVAAFAFRPLLLAVAVVRALLVPRRPEFRPVWTEPVARAVPLLVHCVVRRGPPCSLAA</sequence>
<organism evidence="2 3">
    <name type="scientific">Streptomyces kronopolitis</name>
    <dbReference type="NCBI Taxonomy" id="1612435"/>
    <lineage>
        <taxon>Bacteria</taxon>
        <taxon>Bacillati</taxon>
        <taxon>Actinomycetota</taxon>
        <taxon>Actinomycetes</taxon>
        <taxon>Kitasatosporales</taxon>
        <taxon>Streptomycetaceae</taxon>
        <taxon>Streptomyces</taxon>
    </lineage>
</organism>
<evidence type="ECO:0000256" key="1">
    <source>
        <dbReference type="SAM" id="Phobius"/>
    </source>
</evidence>
<evidence type="ECO:0000313" key="3">
    <source>
        <dbReference type="Proteomes" id="UP000600080"/>
    </source>
</evidence>
<gene>
    <name evidence="2" type="ORF">GCM10012285_07370</name>
</gene>
<feature type="transmembrane region" description="Helical" evidence="1">
    <location>
        <begin position="154"/>
        <end position="181"/>
    </location>
</feature>
<keyword evidence="1" id="KW-1133">Transmembrane helix</keyword>
<proteinExistence type="predicted"/>
<dbReference type="EMBL" id="BMND01000002">
    <property type="protein sequence ID" value="GGN34878.1"/>
    <property type="molecule type" value="Genomic_DNA"/>
</dbReference>
<keyword evidence="1" id="KW-0812">Transmembrane</keyword>
<name>A0ABQ2IZM3_9ACTN</name>
<evidence type="ECO:0008006" key="4">
    <source>
        <dbReference type="Google" id="ProtNLM"/>
    </source>
</evidence>
<accession>A0ABQ2IZM3</accession>
<feature type="transmembrane region" description="Helical" evidence="1">
    <location>
        <begin position="37"/>
        <end position="56"/>
    </location>
</feature>
<keyword evidence="3" id="KW-1185">Reference proteome</keyword>
<evidence type="ECO:0000313" key="2">
    <source>
        <dbReference type="EMBL" id="GGN34878.1"/>
    </source>
</evidence>
<protein>
    <recommendedName>
        <fullName evidence="4">Integral membrane protein</fullName>
    </recommendedName>
</protein>
<dbReference type="RefSeq" id="WP_189096031.1">
    <property type="nucleotide sequence ID" value="NZ_BMND01000002.1"/>
</dbReference>
<feature type="transmembrane region" description="Helical" evidence="1">
    <location>
        <begin position="128"/>
        <end position="148"/>
    </location>
</feature>
<dbReference type="Proteomes" id="UP000600080">
    <property type="component" value="Unassembled WGS sequence"/>
</dbReference>
<comment type="caution">
    <text evidence="2">The sequence shown here is derived from an EMBL/GenBank/DDBJ whole genome shotgun (WGS) entry which is preliminary data.</text>
</comment>
<keyword evidence="1" id="KW-0472">Membrane</keyword>